<evidence type="ECO:0000256" key="1">
    <source>
        <dbReference type="SAM" id="MobiDB-lite"/>
    </source>
</evidence>
<evidence type="ECO:0000313" key="3">
    <source>
        <dbReference type="Proteomes" id="UP000023430"/>
    </source>
</evidence>
<dbReference type="RefSeq" id="WP_043775385.1">
    <property type="nucleotide sequence ID" value="NZ_JAME01000077.1"/>
</dbReference>
<sequence length="116" mass="12901">MPTWPASLPFFPDAAAMTRSAPINTTIRTPMSAGPDKTRPRFSAASRSRPGRIHRLTKAQLQAFEVFYRDDLKLGALSFTATDPFDCTEYEFRILDYAVGRSGAVFTVDAELEILP</sequence>
<reference evidence="2 3" key="1">
    <citation type="submission" date="2014-01" db="EMBL/GenBank/DDBJ databases">
        <title>Roseivivax isoporae LMG 25204 Genome Sequencing.</title>
        <authorList>
            <person name="Lai Q."/>
            <person name="Li G."/>
            <person name="Shao Z."/>
        </authorList>
    </citation>
    <scope>NUCLEOTIDE SEQUENCE [LARGE SCALE GENOMIC DNA]</scope>
    <source>
        <strain evidence="2 3">LMG 25204</strain>
    </source>
</reference>
<accession>X7F120</accession>
<dbReference type="EMBL" id="JAME01000077">
    <property type="protein sequence ID" value="ETX26577.1"/>
    <property type="molecule type" value="Genomic_DNA"/>
</dbReference>
<dbReference type="STRING" id="1449351.RISW2_21920"/>
<feature type="region of interest" description="Disordered" evidence="1">
    <location>
        <begin position="26"/>
        <end position="49"/>
    </location>
</feature>
<organism evidence="2 3">
    <name type="scientific">Roseivivax isoporae LMG 25204</name>
    <dbReference type="NCBI Taxonomy" id="1449351"/>
    <lineage>
        <taxon>Bacteria</taxon>
        <taxon>Pseudomonadati</taxon>
        <taxon>Pseudomonadota</taxon>
        <taxon>Alphaproteobacteria</taxon>
        <taxon>Rhodobacterales</taxon>
        <taxon>Roseobacteraceae</taxon>
        <taxon>Roseivivax</taxon>
    </lineage>
</organism>
<dbReference type="AlphaFoldDB" id="X7F120"/>
<dbReference type="Proteomes" id="UP000023430">
    <property type="component" value="Unassembled WGS sequence"/>
</dbReference>
<proteinExistence type="predicted"/>
<name>X7F120_9RHOB</name>
<dbReference type="OrthoDB" id="7858450at2"/>
<evidence type="ECO:0000313" key="2">
    <source>
        <dbReference type="EMBL" id="ETX26577.1"/>
    </source>
</evidence>
<protein>
    <submittedName>
        <fullName evidence="2">Uncharacterized protein</fullName>
    </submittedName>
</protein>
<keyword evidence="3" id="KW-1185">Reference proteome</keyword>
<comment type="caution">
    <text evidence="2">The sequence shown here is derived from an EMBL/GenBank/DDBJ whole genome shotgun (WGS) entry which is preliminary data.</text>
</comment>
<gene>
    <name evidence="2" type="ORF">RISW2_21920</name>
</gene>